<proteinExistence type="predicted"/>
<accession>A0ABQ8JSI1</accession>
<keyword evidence="2" id="KW-1185">Reference proteome</keyword>
<evidence type="ECO:0000313" key="1">
    <source>
        <dbReference type="EMBL" id="KAH9425343.1"/>
    </source>
</evidence>
<dbReference type="Proteomes" id="UP000887458">
    <property type="component" value="Unassembled WGS sequence"/>
</dbReference>
<dbReference type="EMBL" id="NJHN03000018">
    <property type="protein sequence ID" value="KAH9425343.1"/>
    <property type="molecule type" value="Genomic_DNA"/>
</dbReference>
<evidence type="ECO:0000313" key="2">
    <source>
        <dbReference type="Proteomes" id="UP000887458"/>
    </source>
</evidence>
<sequence>MLYDDWIELKWMTFWILFSSSSSSFNLRTSSSCHYSSSSSLEVPINEKEKDSFLAHENYYYNRVKTEQSKKNSLILPKYHNL</sequence>
<organism evidence="1 2">
    <name type="scientific">Dermatophagoides pteronyssinus</name>
    <name type="common">European house dust mite</name>
    <dbReference type="NCBI Taxonomy" id="6956"/>
    <lineage>
        <taxon>Eukaryota</taxon>
        <taxon>Metazoa</taxon>
        <taxon>Ecdysozoa</taxon>
        <taxon>Arthropoda</taxon>
        <taxon>Chelicerata</taxon>
        <taxon>Arachnida</taxon>
        <taxon>Acari</taxon>
        <taxon>Acariformes</taxon>
        <taxon>Sarcoptiformes</taxon>
        <taxon>Astigmata</taxon>
        <taxon>Psoroptidia</taxon>
        <taxon>Analgoidea</taxon>
        <taxon>Pyroglyphidae</taxon>
        <taxon>Dermatophagoidinae</taxon>
        <taxon>Dermatophagoides</taxon>
    </lineage>
</organism>
<protein>
    <recommendedName>
        <fullName evidence="3">Secreted protein</fullName>
    </recommendedName>
</protein>
<comment type="caution">
    <text evidence="1">The sequence shown here is derived from an EMBL/GenBank/DDBJ whole genome shotgun (WGS) entry which is preliminary data.</text>
</comment>
<name>A0ABQ8JSI1_DERPT</name>
<evidence type="ECO:0008006" key="3">
    <source>
        <dbReference type="Google" id="ProtNLM"/>
    </source>
</evidence>
<reference evidence="1 2" key="2">
    <citation type="journal article" date="2022" name="Mol. Biol. Evol.">
        <title>Comparative Genomics Reveals Insights into the Divergent Evolution of Astigmatic Mites and Household Pest Adaptations.</title>
        <authorList>
            <person name="Xiong Q."/>
            <person name="Wan A.T."/>
            <person name="Liu X."/>
            <person name="Fung C.S."/>
            <person name="Xiao X."/>
            <person name="Malainual N."/>
            <person name="Hou J."/>
            <person name="Wang L."/>
            <person name="Wang M."/>
            <person name="Yang K.Y."/>
            <person name="Cui Y."/>
            <person name="Leung E.L."/>
            <person name="Nong W."/>
            <person name="Shin S.K."/>
            <person name="Au S.W."/>
            <person name="Jeong K.Y."/>
            <person name="Chew F.T."/>
            <person name="Hui J.H."/>
            <person name="Leung T.F."/>
            <person name="Tungtrongchitr A."/>
            <person name="Zhong N."/>
            <person name="Liu Z."/>
            <person name="Tsui S.K."/>
        </authorList>
    </citation>
    <scope>NUCLEOTIDE SEQUENCE [LARGE SCALE GENOMIC DNA]</scope>
    <source>
        <strain evidence="1">Derp</strain>
    </source>
</reference>
<gene>
    <name evidence="1" type="ORF">DERP_005948</name>
</gene>
<reference evidence="1 2" key="1">
    <citation type="journal article" date="2018" name="J. Allergy Clin. Immunol.">
        <title>High-quality assembly of Dermatophagoides pteronyssinus genome and transcriptome reveals a wide range of novel allergens.</title>
        <authorList>
            <person name="Liu X.Y."/>
            <person name="Yang K.Y."/>
            <person name="Wang M.Q."/>
            <person name="Kwok J.S."/>
            <person name="Zeng X."/>
            <person name="Yang Z."/>
            <person name="Xiao X.J."/>
            <person name="Lau C.P."/>
            <person name="Li Y."/>
            <person name="Huang Z.M."/>
            <person name="Ba J.G."/>
            <person name="Yim A.K."/>
            <person name="Ouyang C.Y."/>
            <person name="Ngai S.M."/>
            <person name="Chan T.F."/>
            <person name="Leung E.L."/>
            <person name="Liu L."/>
            <person name="Liu Z.G."/>
            <person name="Tsui S.K."/>
        </authorList>
    </citation>
    <scope>NUCLEOTIDE SEQUENCE [LARGE SCALE GENOMIC DNA]</scope>
    <source>
        <strain evidence="1">Derp</strain>
    </source>
</reference>